<evidence type="ECO:0000313" key="4">
    <source>
        <dbReference type="Proteomes" id="UP000318416"/>
    </source>
</evidence>
<dbReference type="GO" id="GO:0016787">
    <property type="term" value="F:hydrolase activity"/>
    <property type="evidence" value="ECO:0007669"/>
    <property type="project" value="UniProtKB-KW"/>
</dbReference>
<dbReference type="InterPro" id="IPR050789">
    <property type="entry name" value="Diverse_Enzym_Activities"/>
</dbReference>
<dbReference type="EMBL" id="VIVR01000001">
    <property type="protein sequence ID" value="TWE16780.1"/>
    <property type="molecule type" value="Genomic_DNA"/>
</dbReference>
<dbReference type="RefSeq" id="WP_145789183.1">
    <property type="nucleotide sequence ID" value="NZ_BAAABR010000079.1"/>
</dbReference>
<dbReference type="Pfam" id="PF00144">
    <property type="entry name" value="Beta-lactamase"/>
    <property type="match status" value="1"/>
</dbReference>
<dbReference type="AlphaFoldDB" id="A0A561EME8"/>
<feature type="domain" description="Beta-lactamase-related" evidence="2">
    <location>
        <begin position="16"/>
        <end position="332"/>
    </location>
</feature>
<accession>A0A561EME8</accession>
<gene>
    <name evidence="3" type="ORF">FB465_1771</name>
</gene>
<name>A0A561EME8_9ACTN</name>
<dbReference type="PANTHER" id="PTHR43283">
    <property type="entry name" value="BETA-LACTAMASE-RELATED"/>
    <property type="match status" value="1"/>
</dbReference>
<dbReference type="OrthoDB" id="9809635at2"/>
<keyword evidence="4" id="KW-1185">Reference proteome</keyword>
<dbReference type="Proteomes" id="UP000318416">
    <property type="component" value="Unassembled WGS sequence"/>
</dbReference>
<comment type="caution">
    <text evidence="3">The sequence shown here is derived from an EMBL/GenBank/DDBJ whole genome shotgun (WGS) entry which is preliminary data.</text>
</comment>
<proteinExistence type="predicted"/>
<dbReference type="Gene3D" id="3.40.710.10">
    <property type="entry name" value="DD-peptidase/beta-lactamase superfamily"/>
    <property type="match status" value="1"/>
</dbReference>
<dbReference type="PANTHER" id="PTHR43283:SF11">
    <property type="entry name" value="BETA-LACTAMASE-RELATED DOMAIN-CONTAINING PROTEIN"/>
    <property type="match status" value="1"/>
</dbReference>
<organism evidence="3 4">
    <name type="scientific">Kitasatospora atroaurantiaca</name>
    <dbReference type="NCBI Taxonomy" id="285545"/>
    <lineage>
        <taxon>Bacteria</taxon>
        <taxon>Bacillati</taxon>
        <taxon>Actinomycetota</taxon>
        <taxon>Actinomycetes</taxon>
        <taxon>Kitasatosporales</taxon>
        <taxon>Streptomycetaceae</taxon>
        <taxon>Kitasatospora</taxon>
    </lineage>
</organism>
<dbReference type="SUPFAM" id="SSF56601">
    <property type="entry name" value="beta-lactamase/transpeptidase-like"/>
    <property type="match status" value="1"/>
</dbReference>
<evidence type="ECO:0000313" key="3">
    <source>
        <dbReference type="EMBL" id="TWE16780.1"/>
    </source>
</evidence>
<reference evidence="3 4" key="1">
    <citation type="submission" date="2019-06" db="EMBL/GenBank/DDBJ databases">
        <title>Sequencing the genomes of 1000 actinobacteria strains.</title>
        <authorList>
            <person name="Klenk H.-P."/>
        </authorList>
    </citation>
    <scope>NUCLEOTIDE SEQUENCE [LARGE SCALE GENOMIC DNA]</scope>
    <source>
        <strain evidence="3 4">DSM 41649</strain>
    </source>
</reference>
<dbReference type="InterPro" id="IPR001466">
    <property type="entry name" value="Beta-lactam-related"/>
</dbReference>
<protein>
    <submittedName>
        <fullName evidence="3">CubicO group peptidase (Beta-lactamase class C family)</fullName>
    </submittedName>
</protein>
<sequence length="339" mass="35931">MPRARNWAATAAAVLEDCLDPLTADGGLPGGVITAGTADGVRHTVAAGIVAPECGPEPPDEHTRYDVASLTKVVATWPLVGRAVDAGLLDLDAPVHTYLPGIPPSAPGAALTVRQILTHTTGLRADTHFERYLDRGTPLAELICEEPLISAPGTEHRYIDRGFILLGLLLTALHGRELDRSAGELWRELGMTETLYGPVARGPDVAPTEPRLTGAPRLWGTVHDPSAAMMGGIAGHAGVFTTTSDLASFAERTLGSPWLAESMRPTAFIEPGLHRGLAWIIAEDGAVAYHHGFTGTSLHLAPRTGRYLAICTNAVYHGWDKARLAPLRDLALRTIADGT</sequence>
<keyword evidence="1" id="KW-0378">Hydrolase</keyword>
<evidence type="ECO:0000256" key="1">
    <source>
        <dbReference type="ARBA" id="ARBA00022801"/>
    </source>
</evidence>
<evidence type="ECO:0000259" key="2">
    <source>
        <dbReference type="Pfam" id="PF00144"/>
    </source>
</evidence>
<dbReference type="InterPro" id="IPR012338">
    <property type="entry name" value="Beta-lactam/transpept-like"/>
</dbReference>